<evidence type="ECO:0000313" key="1">
    <source>
        <dbReference type="EMBL" id="AOE43921.1"/>
    </source>
</evidence>
<reference evidence="1 2" key="1">
    <citation type="submission" date="2016-07" db="EMBL/GenBank/DDBJ databases">
        <authorList>
            <person name="Compagnoni E."/>
            <person name="Penbridge E.P."/>
            <person name="Trunzo N.A."/>
            <person name="Shedlock K.A."/>
            <person name="Stanton A.J."/>
            <person name="Furbee E.C."/>
            <person name="Grubb S.R."/>
            <person name="Warner M.H."/>
            <person name="Garlena R.A."/>
            <person name="Russell D.A."/>
            <person name="Pope W.H."/>
            <person name="Jacobs-Sera D."/>
            <person name="Hendrix R.W."/>
            <person name="Hatfull G.F."/>
        </authorList>
    </citation>
    <scope>NUCLEOTIDE SEQUENCE [LARGE SCALE GENOMIC DNA]</scope>
</reference>
<dbReference type="EMBL" id="KX557273">
    <property type="protein sequence ID" value="AOE43921.1"/>
    <property type="molecule type" value="Genomic_DNA"/>
</dbReference>
<evidence type="ECO:0000313" key="2">
    <source>
        <dbReference type="Proteomes" id="UP000221606"/>
    </source>
</evidence>
<dbReference type="Proteomes" id="UP000221606">
    <property type="component" value="Segment"/>
</dbReference>
<name>A0A1B3AYV3_9CAUD</name>
<accession>A0A1B3AYV3</accession>
<gene>
    <name evidence="1" type="primary">9</name>
    <name evidence="1" type="ORF">SEA_BATSTARR_9</name>
</gene>
<protein>
    <submittedName>
        <fullName evidence="1">Head-to-tail stopper</fullName>
    </submittedName>
</protein>
<organism evidence="1 2">
    <name type="scientific">Gordonia phage BatStarr</name>
    <dbReference type="NCBI Taxonomy" id="1887642"/>
    <lineage>
        <taxon>Viruses</taxon>
        <taxon>Duplodnaviria</taxon>
        <taxon>Heunggongvirae</taxon>
        <taxon>Uroviricota</taxon>
        <taxon>Caudoviricetes</taxon>
        <taxon>Nymbaxtervirinae</taxon>
        <taxon>Nymphadoravirus</taxon>
        <taxon>Nymphadoravirus nymphadora</taxon>
    </lineage>
</organism>
<proteinExistence type="predicted"/>
<sequence length="122" mass="13287">MSGPRVRAPLTRSRLSMADLLARFFTQPFTVRRKTGDGAVGPIYADPVTLQGRVNATNRLVIDDRGNQVLSAAKIGMSITEDDIPTGSQVRVGDGPWRTVIAASRHVGGFRKSPDYYSIDLN</sequence>